<evidence type="ECO:0000259" key="2">
    <source>
        <dbReference type="Pfam" id="PF09362"/>
    </source>
</evidence>
<accession>A0A5B2WJR4</accession>
<name>A0A5B2WJR4_9PSEU</name>
<gene>
    <name evidence="3" type="ORF">F0L68_38555</name>
</gene>
<feature type="domain" description="DUF1996" evidence="2">
    <location>
        <begin position="73"/>
        <end position="264"/>
    </location>
</feature>
<dbReference type="AlphaFoldDB" id="A0A5B2WJR4"/>
<keyword evidence="4" id="KW-1185">Reference proteome</keyword>
<evidence type="ECO:0000313" key="4">
    <source>
        <dbReference type="Proteomes" id="UP000323454"/>
    </source>
</evidence>
<proteinExistence type="predicted"/>
<comment type="caution">
    <text evidence="3">The sequence shown here is derived from an EMBL/GenBank/DDBJ whole genome shotgun (WGS) entry which is preliminary data.</text>
</comment>
<dbReference type="PANTHER" id="PTHR43662">
    <property type="match status" value="1"/>
</dbReference>
<dbReference type="Proteomes" id="UP000323454">
    <property type="component" value="Unassembled WGS sequence"/>
</dbReference>
<dbReference type="InterPro" id="IPR018535">
    <property type="entry name" value="DUF1996"/>
</dbReference>
<dbReference type="EMBL" id="VUOB01000087">
    <property type="protein sequence ID" value="KAA2250932.1"/>
    <property type="molecule type" value="Genomic_DNA"/>
</dbReference>
<dbReference type="OrthoDB" id="581239at2"/>
<feature type="region of interest" description="Disordered" evidence="1">
    <location>
        <begin position="16"/>
        <end position="52"/>
    </location>
</feature>
<reference evidence="3 4" key="2">
    <citation type="submission" date="2019-09" db="EMBL/GenBank/DDBJ databases">
        <authorList>
            <person name="Jin C."/>
        </authorList>
    </citation>
    <scope>NUCLEOTIDE SEQUENCE [LARGE SCALE GENOMIC DNA]</scope>
    <source>
        <strain evidence="3 4">AN110305</strain>
    </source>
</reference>
<sequence>MVVGVAVTVAVHSWQQGGHDEHAGPTSADFVDIADVPPGASRPTGTPDGSAGKAVFSCGRNENNHRNADNVIAAPGVHDGAHHTHEYVGNLSTDGFSTDQSLAAADTTCANGDRSTYYWPVLRVFDGAPDAGVDGNHGRILPPATVRMQFLGSPTSKVIAMPRFLRVVTGDPKALTNGPSNAGHVQWSCSGATDRRTDHYPVCGRGQQVLRIFDFPNCWDGRGNDSPNHHAHIAFPDGNGVCGHGTFPVPQLHVEIGYDVPTGATYAIDTFPDQLHSPVTDHSDFVNVMIDAQMTALVGCLNQGRDC</sequence>
<organism evidence="3 4">
    <name type="scientific">Solihabitans fulvus</name>
    <dbReference type="NCBI Taxonomy" id="1892852"/>
    <lineage>
        <taxon>Bacteria</taxon>
        <taxon>Bacillati</taxon>
        <taxon>Actinomycetota</taxon>
        <taxon>Actinomycetes</taxon>
        <taxon>Pseudonocardiales</taxon>
        <taxon>Pseudonocardiaceae</taxon>
        <taxon>Solihabitans</taxon>
    </lineage>
</organism>
<dbReference type="Pfam" id="PF09362">
    <property type="entry name" value="DUF1996"/>
    <property type="match status" value="1"/>
</dbReference>
<dbReference type="PANTHER" id="PTHR43662:SF3">
    <property type="entry name" value="DOMAIN PROTEIN, PUTATIVE (AFU_ORTHOLOGUE AFUA_6G11970)-RELATED"/>
    <property type="match status" value="1"/>
</dbReference>
<reference evidence="3 4" key="1">
    <citation type="submission" date="2019-09" db="EMBL/GenBank/DDBJ databases">
        <title>Goodfellowia gen. nov., a new genus of the Pseudonocardineae related to Actinoalloteichus, containing Goodfellowia coeruleoviolacea gen. nov., comb. nov. gen. nov., comb. nov.</title>
        <authorList>
            <person name="Labeda D."/>
        </authorList>
    </citation>
    <scope>NUCLEOTIDE SEQUENCE [LARGE SCALE GENOMIC DNA]</scope>
    <source>
        <strain evidence="3 4">AN110305</strain>
    </source>
</reference>
<evidence type="ECO:0000256" key="1">
    <source>
        <dbReference type="SAM" id="MobiDB-lite"/>
    </source>
</evidence>
<evidence type="ECO:0000313" key="3">
    <source>
        <dbReference type="EMBL" id="KAA2250932.1"/>
    </source>
</evidence>
<protein>
    <submittedName>
        <fullName evidence="3">DUF1996 domain-containing protein</fullName>
    </submittedName>
</protein>